<feature type="transmembrane region" description="Helical" evidence="8">
    <location>
        <begin position="259"/>
        <end position="281"/>
    </location>
</feature>
<evidence type="ECO:0000256" key="4">
    <source>
        <dbReference type="ARBA" id="ARBA00022741"/>
    </source>
</evidence>
<keyword evidence="6 8" id="KW-1133">Transmembrane helix</keyword>
<feature type="signal peptide" evidence="9">
    <location>
        <begin position="1"/>
        <end position="20"/>
    </location>
</feature>
<dbReference type="InterPro" id="IPR017871">
    <property type="entry name" value="ABC_transporter-like_CS"/>
</dbReference>
<dbReference type="InterPro" id="IPR050352">
    <property type="entry name" value="ABCG_transporters"/>
</dbReference>
<reference evidence="11" key="1">
    <citation type="journal article" date="2012" name="Proc. Natl. Acad. Sci. U.S.A.">
        <title>Antigenic diversity is generated by distinct evolutionary mechanisms in African trypanosome species.</title>
        <authorList>
            <person name="Jackson A.P."/>
            <person name="Berry A."/>
            <person name="Aslett M."/>
            <person name="Allison H.C."/>
            <person name="Burton P."/>
            <person name="Vavrova-Anderson J."/>
            <person name="Brown R."/>
            <person name="Browne H."/>
            <person name="Corton N."/>
            <person name="Hauser H."/>
            <person name="Gamble J."/>
            <person name="Gilderthorp R."/>
            <person name="Marcello L."/>
            <person name="McQuillan J."/>
            <person name="Otto T.D."/>
            <person name="Quail M.A."/>
            <person name="Sanders M.J."/>
            <person name="van Tonder A."/>
            <person name="Ginger M.L."/>
            <person name="Field M.C."/>
            <person name="Barry J.D."/>
            <person name="Hertz-Fowler C."/>
            <person name="Berriman M."/>
        </authorList>
    </citation>
    <scope>NUCLEOTIDE SEQUENCE</scope>
    <source>
        <strain evidence="11">Y486</strain>
    </source>
</reference>
<dbReference type="PROSITE" id="PS50893">
    <property type="entry name" value="ABC_TRANSPORTER_2"/>
    <property type="match status" value="1"/>
</dbReference>
<dbReference type="SMART" id="SM00382">
    <property type="entry name" value="AAA"/>
    <property type="match status" value="1"/>
</dbReference>
<dbReference type="Pfam" id="PF00005">
    <property type="entry name" value="ABC_tran"/>
    <property type="match status" value="1"/>
</dbReference>
<dbReference type="EMBL" id="HE573024">
    <property type="protein sequence ID" value="CCC49572.1"/>
    <property type="molecule type" value="Genomic_DNA"/>
</dbReference>
<feature type="transmembrane region" description="Helical" evidence="8">
    <location>
        <begin position="959"/>
        <end position="983"/>
    </location>
</feature>
<feature type="transmembrane region" description="Helical" evidence="8">
    <location>
        <begin position="228"/>
        <end position="247"/>
    </location>
</feature>
<feature type="transmembrane region" description="Helical" evidence="8">
    <location>
        <begin position="989"/>
        <end position="1009"/>
    </location>
</feature>
<dbReference type="InterPro" id="IPR003593">
    <property type="entry name" value="AAA+_ATPase"/>
</dbReference>
<evidence type="ECO:0000256" key="1">
    <source>
        <dbReference type="ARBA" id="ARBA00004141"/>
    </source>
</evidence>
<comment type="subcellular location">
    <subcellularLocation>
        <location evidence="1">Membrane</location>
        <topology evidence="1">Multi-pass membrane protein</topology>
    </subcellularLocation>
</comment>
<feature type="domain" description="ABC transporter" evidence="10">
    <location>
        <begin position="466"/>
        <end position="734"/>
    </location>
</feature>
<feature type="transmembrane region" description="Helical" evidence="8">
    <location>
        <begin position="922"/>
        <end position="947"/>
    </location>
</feature>
<keyword evidence="5" id="KW-0067">ATP-binding</keyword>
<dbReference type="AlphaFoldDB" id="G0U0H4"/>
<name>G0U0H4_TRYVY</name>
<feature type="transmembrane region" description="Helical" evidence="8">
    <location>
        <begin position="1085"/>
        <end position="1103"/>
    </location>
</feature>
<evidence type="ECO:0000256" key="2">
    <source>
        <dbReference type="ARBA" id="ARBA00022448"/>
    </source>
</evidence>
<proteinExistence type="predicted"/>
<keyword evidence="4" id="KW-0547">Nucleotide-binding</keyword>
<dbReference type="VEuPathDB" id="TriTrypDB:TvY486_0801810"/>
<dbReference type="InterPro" id="IPR027417">
    <property type="entry name" value="P-loop_NTPase"/>
</dbReference>
<evidence type="ECO:0000256" key="9">
    <source>
        <dbReference type="SAM" id="SignalP"/>
    </source>
</evidence>
<keyword evidence="2" id="KW-0813">Transport</keyword>
<dbReference type="Gene3D" id="3.40.50.300">
    <property type="entry name" value="P-loop containing nucleotide triphosphate hydrolases"/>
    <property type="match status" value="1"/>
</dbReference>
<sequence length="1108" mass="121024">MGRVIRLGVVALCCVVGTVAHTLEAHSKLPVASSLPSDSKNSTVSQRKYTEDYEQDKIFVPDNLARVFVSDNEECLHGGKKKDGDCICPAPGNFSGIRCEQCQSSSPCIGISGQPSTCDKKFTIRGNSKQFECALDSPAFLKLMGNGRDIEALVTFNCSTTDGRAFFYGKNGVCNVSVYRIEPKREYVDPFFRCNTSKCSTHLATVTDDQGGKSAGDRSHILKVGETIGQIVIITFCLSIVMIRCALPKLGAKWVSKIALALGGALMLSTVLFVTAMLVAMRPTNTSVEVVYDCNATECACAEDPPPKYQPICSKSLLNTSILPRVRNSIRYACNMKTGRCKLSLTDIALAGLLAAHVKWVFSKTRKAGRQFVEAFCPRHSRTASGSPDLQTIIEDRLKPNRPLSGMNDDEDAKATLGAPLRASSRPAPLIFESQERGVDSLCIPLQHDGENGEFVYETVRSSFELKVTDLEYTLGDSQQVGEAKRHPILRQMNFSVHSGEVLAIMGPSGAGKTTLLDLMSARAKQGKIAGEITFNSTPILRASSRVLMRYRNIVGYVSQEDTLIPNLTVRQTIEYAARLKLPQAFSNETINSIVQHVIKILRLERCENTVIGDGNNVRGVSGGEKRRVSIAVELLANPRILILDEPTSGLDAVSAKHVVEAIVSLAKEPPMQIYAPYYFAFRPIVIFSIHQPSQEIFRLFDKTLLLSRGMSVYCGPAHSAAESLEQRVLNAVGVATCIPRLAEHPNHAEYLMKLEELLDDGLRMELQAEDIANATVSSGRLCADGRSPPLEMLKDTAAKVGEGVVDGETILRTTESFRVYYANVYQQFALLSSRGACCLFSTLNLLMSHAAVTASVSILIIFLYNAQPLDLPGALNRAGAVTFLLLVVSFVSLSALEQLIAERKLLVVERENGYYSTLPYFLSKFVVDIIPLRVLPAMVFASLIYFPIGLRTDDGVHFFWFVFVVVLFSVCMTLIVLCVGVITGSSGTAALVSNIVILWNFVFGGLLVQSATVPAPLRPFQLISPFFLAFESLMVNELDGQSCTFSPTDETGKPSPTPIPIMCAQYLSNMGLQPARFMVDVGQLAAMTFMLAGATWILLIHFTTVAR</sequence>
<dbReference type="PROSITE" id="PS00211">
    <property type="entry name" value="ABC_TRANSPORTER_1"/>
    <property type="match status" value="1"/>
</dbReference>
<protein>
    <submittedName>
        <fullName evidence="11">Putative ABC transporter</fullName>
    </submittedName>
</protein>
<gene>
    <name evidence="11" type="ORF">TVY486_0801810</name>
</gene>
<evidence type="ECO:0000256" key="3">
    <source>
        <dbReference type="ARBA" id="ARBA00022692"/>
    </source>
</evidence>
<dbReference type="InterPro" id="IPR003439">
    <property type="entry name" value="ABC_transporter-like_ATP-bd"/>
</dbReference>
<evidence type="ECO:0000256" key="6">
    <source>
        <dbReference type="ARBA" id="ARBA00022989"/>
    </source>
</evidence>
<evidence type="ECO:0000256" key="8">
    <source>
        <dbReference type="SAM" id="Phobius"/>
    </source>
</evidence>
<accession>G0U0H4</accession>
<organism evidence="11">
    <name type="scientific">Trypanosoma vivax (strain Y486)</name>
    <dbReference type="NCBI Taxonomy" id="1055687"/>
    <lineage>
        <taxon>Eukaryota</taxon>
        <taxon>Discoba</taxon>
        <taxon>Euglenozoa</taxon>
        <taxon>Kinetoplastea</taxon>
        <taxon>Metakinetoplastina</taxon>
        <taxon>Trypanosomatida</taxon>
        <taxon>Trypanosomatidae</taxon>
        <taxon>Trypanosoma</taxon>
        <taxon>Duttonella</taxon>
    </lineage>
</organism>
<dbReference type="GO" id="GO:0005524">
    <property type="term" value="F:ATP binding"/>
    <property type="evidence" value="ECO:0007669"/>
    <property type="project" value="UniProtKB-KW"/>
</dbReference>
<feature type="chain" id="PRO_5003409800" evidence="9">
    <location>
        <begin position="21"/>
        <end position="1108"/>
    </location>
</feature>
<feature type="transmembrane region" description="Helical" evidence="8">
    <location>
        <begin position="847"/>
        <end position="867"/>
    </location>
</feature>
<dbReference type="GO" id="GO:0016887">
    <property type="term" value="F:ATP hydrolysis activity"/>
    <property type="evidence" value="ECO:0007669"/>
    <property type="project" value="InterPro"/>
</dbReference>
<dbReference type="InterPro" id="IPR013525">
    <property type="entry name" value="ABC2_TM"/>
</dbReference>
<evidence type="ECO:0000256" key="7">
    <source>
        <dbReference type="ARBA" id="ARBA00023136"/>
    </source>
</evidence>
<evidence type="ECO:0000259" key="10">
    <source>
        <dbReference type="PROSITE" id="PS50893"/>
    </source>
</evidence>
<dbReference type="GO" id="GO:0140359">
    <property type="term" value="F:ABC-type transporter activity"/>
    <property type="evidence" value="ECO:0007669"/>
    <property type="project" value="InterPro"/>
</dbReference>
<dbReference type="Pfam" id="PF01061">
    <property type="entry name" value="ABC2_membrane"/>
    <property type="match status" value="1"/>
</dbReference>
<dbReference type="SUPFAM" id="SSF52540">
    <property type="entry name" value="P-loop containing nucleoside triphosphate hydrolases"/>
    <property type="match status" value="1"/>
</dbReference>
<keyword evidence="3 8" id="KW-0812">Transmembrane</keyword>
<feature type="transmembrane region" description="Helical" evidence="8">
    <location>
        <begin position="879"/>
        <end position="902"/>
    </location>
</feature>
<dbReference type="GO" id="GO:0016020">
    <property type="term" value="C:membrane"/>
    <property type="evidence" value="ECO:0007669"/>
    <property type="project" value="UniProtKB-SubCell"/>
</dbReference>
<keyword evidence="9" id="KW-0732">Signal</keyword>
<dbReference type="PANTHER" id="PTHR48041:SF91">
    <property type="entry name" value="ABC TRANSPORTER G FAMILY MEMBER 28"/>
    <property type="match status" value="1"/>
</dbReference>
<evidence type="ECO:0000313" key="11">
    <source>
        <dbReference type="EMBL" id="CCC49572.1"/>
    </source>
</evidence>
<dbReference type="FunFam" id="3.40.50.300:FF:002362">
    <property type="entry name" value="ATP-binding cassette transporter, putative"/>
    <property type="match status" value="1"/>
</dbReference>
<dbReference type="PANTHER" id="PTHR48041">
    <property type="entry name" value="ABC TRANSPORTER G FAMILY MEMBER 28"/>
    <property type="match status" value="1"/>
</dbReference>
<keyword evidence="7 8" id="KW-0472">Membrane</keyword>
<evidence type="ECO:0000256" key="5">
    <source>
        <dbReference type="ARBA" id="ARBA00022840"/>
    </source>
</evidence>